<sequence length="59" mass="6152">MAVRLLTTGLPAVRLLPVTLLRVGLLTIRLLTMGLLPILRAEPSGLVGIVGTTHGGLLL</sequence>
<accession>A0ABQ0HTY9</accession>
<name>A0ABQ0HTY9_GORRU</name>
<keyword evidence="2" id="KW-1185">Reference proteome</keyword>
<protein>
    <submittedName>
        <fullName evidence="1">Uncharacterized protein</fullName>
    </submittedName>
</protein>
<dbReference type="Proteomes" id="UP000010744">
    <property type="component" value="Unassembled WGS sequence"/>
</dbReference>
<reference evidence="1 2" key="1">
    <citation type="submission" date="2012-08" db="EMBL/GenBank/DDBJ databases">
        <title>Whole genome shotgun sequence of Gordonia rubripertincta NBRC 101908.</title>
        <authorList>
            <person name="Takarada H."/>
            <person name="Hosoyama A."/>
            <person name="Tsuchikane K."/>
            <person name="Katsumata H."/>
            <person name="Baba S."/>
            <person name="Ohji S."/>
            <person name="Yamazaki S."/>
            <person name="Fujita N."/>
        </authorList>
    </citation>
    <scope>NUCLEOTIDE SEQUENCE [LARGE SCALE GENOMIC DNA]</scope>
    <source>
        <strain evidence="1 2">NBRC 101908</strain>
    </source>
</reference>
<proteinExistence type="predicted"/>
<dbReference type="EMBL" id="BAHB01000065">
    <property type="protein sequence ID" value="GAB85723.1"/>
    <property type="molecule type" value="Genomic_DNA"/>
</dbReference>
<organism evidence="1 2">
    <name type="scientific">Gordonia rubripertincta NBRC 101908</name>
    <dbReference type="NCBI Taxonomy" id="1077975"/>
    <lineage>
        <taxon>Bacteria</taxon>
        <taxon>Bacillati</taxon>
        <taxon>Actinomycetota</taxon>
        <taxon>Actinomycetes</taxon>
        <taxon>Mycobacteriales</taxon>
        <taxon>Gordoniaceae</taxon>
        <taxon>Gordonia</taxon>
    </lineage>
</organism>
<comment type="caution">
    <text evidence="1">The sequence shown here is derived from an EMBL/GenBank/DDBJ whole genome shotgun (WGS) entry which is preliminary data.</text>
</comment>
<evidence type="ECO:0000313" key="1">
    <source>
        <dbReference type="EMBL" id="GAB85723.1"/>
    </source>
</evidence>
<evidence type="ECO:0000313" key="2">
    <source>
        <dbReference type="Proteomes" id="UP000010744"/>
    </source>
</evidence>
<gene>
    <name evidence="1" type="ORF">GORBP_065_00520</name>
</gene>